<accession>A0A653CHA4</accession>
<keyword evidence="2" id="KW-1185">Reference proteome</keyword>
<evidence type="ECO:0000313" key="2">
    <source>
        <dbReference type="Proteomes" id="UP000410492"/>
    </source>
</evidence>
<sequence>LNLRQIIEKAREHYFPVFI</sequence>
<name>A0A653CHA4_CALMS</name>
<evidence type="ECO:0000313" key="1">
    <source>
        <dbReference type="EMBL" id="VEN47257.1"/>
    </source>
</evidence>
<reference evidence="1 2" key="1">
    <citation type="submission" date="2019-01" db="EMBL/GenBank/DDBJ databases">
        <authorList>
            <person name="Sayadi A."/>
        </authorList>
    </citation>
    <scope>NUCLEOTIDE SEQUENCE [LARGE SCALE GENOMIC DNA]</scope>
</reference>
<dbReference type="Proteomes" id="UP000410492">
    <property type="component" value="Unassembled WGS sequence"/>
</dbReference>
<feature type="non-terminal residue" evidence="1">
    <location>
        <position position="1"/>
    </location>
</feature>
<dbReference type="AlphaFoldDB" id="A0A653CHA4"/>
<dbReference type="EMBL" id="CAACVG010007829">
    <property type="protein sequence ID" value="VEN47257.1"/>
    <property type="molecule type" value="Genomic_DNA"/>
</dbReference>
<protein>
    <submittedName>
        <fullName evidence="1">Uncharacterized protein</fullName>
    </submittedName>
</protein>
<organism evidence="1 2">
    <name type="scientific">Callosobruchus maculatus</name>
    <name type="common">Southern cowpea weevil</name>
    <name type="synonym">Pulse bruchid</name>
    <dbReference type="NCBI Taxonomy" id="64391"/>
    <lineage>
        <taxon>Eukaryota</taxon>
        <taxon>Metazoa</taxon>
        <taxon>Ecdysozoa</taxon>
        <taxon>Arthropoda</taxon>
        <taxon>Hexapoda</taxon>
        <taxon>Insecta</taxon>
        <taxon>Pterygota</taxon>
        <taxon>Neoptera</taxon>
        <taxon>Endopterygota</taxon>
        <taxon>Coleoptera</taxon>
        <taxon>Polyphaga</taxon>
        <taxon>Cucujiformia</taxon>
        <taxon>Chrysomeloidea</taxon>
        <taxon>Chrysomelidae</taxon>
        <taxon>Bruchinae</taxon>
        <taxon>Bruchini</taxon>
        <taxon>Callosobruchus</taxon>
    </lineage>
</organism>
<proteinExistence type="predicted"/>
<gene>
    <name evidence="1" type="ORF">CALMAC_LOCUS9083</name>
</gene>